<organism evidence="5 6">
    <name type="scientific">Parabacteroides distasonis</name>
    <dbReference type="NCBI Taxonomy" id="823"/>
    <lineage>
        <taxon>Bacteria</taxon>
        <taxon>Pseudomonadati</taxon>
        <taxon>Bacteroidota</taxon>
        <taxon>Bacteroidia</taxon>
        <taxon>Bacteroidales</taxon>
        <taxon>Tannerellaceae</taxon>
        <taxon>Parabacteroides</taxon>
    </lineage>
</organism>
<name>A0A7L5EFG5_PARDI</name>
<dbReference type="Gene3D" id="3.30.450.20">
    <property type="entry name" value="PAS domain"/>
    <property type="match status" value="1"/>
</dbReference>
<keyword evidence="3" id="KW-0804">Transcription</keyword>
<keyword evidence="1" id="KW-0805">Transcription regulation</keyword>
<dbReference type="PANTHER" id="PTHR44688">
    <property type="entry name" value="DNA-BINDING TRANSCRIPTIONAL ACTIVATOR DEVR_DOSR"/>
    <property type="match status" value="1"/>
</dbReference>
<protein>
    <submittedName>
        <fullName evidence="5">Helix-turn-helix transcriptional regulator</fullName>
    </submittedName>
</protein>
<dbReference type="SMART" id="SM00421">
    <property type="entry name" value="HTH_LUXR"/>
    <property type="match status" value="1"/>
</dbReference>
<evidence type="ECO:0000256" key="3">
    <source>
        <dbReference type="ARBA" id="ARBA00023163"/>
    </source>
</evidence>
<dbReference type="GO" id="GO:0006355">
    <property type="term" value="P:regulation of DNA-templated transcription"/>
    <property type="evidence" value="ECO:0007669"/>
    <property type="project" value="InterPro"/>
</dbReference>
<dbReference type="RefSeq" id="WP_170106180.1">
    <property type="nucleotide sequence ID" value="NZ_CP051672.1"/>
</dbReference>
<feature type="domain" description="HTH luxR-type" evidence="4">
    <location>
        <begin position="178"/>
        <end position="243"/>
    </location>
</feature>
<dbReference type="InterPro" id="IPR000792">
    <property type="entry name" value="Tscrpt_reg_LuxR_C"/>
</dbReference>
<evidence type="ECO:0000313" key="6">
    <source>
        <dbReference type="Proteomes" id="UP000501982"/>
    </source>
</evidence>
<evidence type="ECO:0000256" key="2">
    <source>
        <dbReference type="ARBA" id="ARBA00023125"/>
    </source>
</evidence>
<dbReference type="CDD" id="cd06170">
    <property type="entry name" value="LuxR_C_like"/>
    <property type="match status" value="1"/>
</dbReference>
<dbReference type="GO" id="GO:0003677">
    <property type="term" value="F:DNA binding"/>
    <property type="evidence" value="ECO:0007669"/>
    <property type="project" value="UniProtKB-KW"/>
</dbReference>
<dbReference type="PROSITE" id="PS00622">
    <property type="entry name" value="HTH_LUXR_1"/>
    <property type="match status" value="1"/>
</dbReference>
<dbReference type="Proteomes" id="UP000501982">
    <property type="component" value="Chromosome"/>
</dbReference>
<dbReference type="InterPro" id="IPR016032">
    <property type="entry name" value="Sig_transdc_resp-reg_C-effctor"/>
</dbReference>
<dbReference type="InterPro" id="IPR036388">
    <property type="entry name" value="WH-like_DNA-bd_sf"/>
</dbReference>
<reference evidence="5 6" key="1">
    <citation type="submission" date="2020-04" db="EMBL/GenBank/DDBJ databases">
        <title>Complete Genomes and Methylome analysis of CBBP consortium that reverse antibiotic-induced susceptibility to vancomycin-resistant Enterococcus faecium infection.</title>
        <authorList>
            <person name="Fomenkov A."/>
            <person name="Zhang Z."/>
            <person name="Pamer E."/>
            <person name="Roberts R.J."/>
        </authorList>
    </citation>
    <scope>NUCLEOTIDE SEQUENCE [LARGE SCALE GENOMIC DNA]</scope>
    <source>
        <strain evidence="6">CBBP</strain>
    </source>
</reference>
<evidence type="ECO:0000259" key="4">
    <source>
        <dbReference type="PROSITE" id="PS50043"/>
    </source>
</evidence>
<proteinExistence type="predicted"/>
<sequence length="246" mass="28689">MDKKLQNEYLRLFDSMNLREDCLDYIIADRHIKMLKESPYLKTTAITLYDNCRRCHIYESDYHRYLFKDEDGTYRDMQIHPDDMDAVVKNAISVLRHIFSQQTHIANSKLIRQYRVRINGIYKRITEEMQIIETDPAGNPWLSLSIVNISPDQEEPFIVRSKLIDTKTGDTFTPLDDLYDRDTILTAREIEVLKKISQGLLSKEISDILGLSVHTVNTHRQRILAKLNVNNSIEAVKYATVLGIIK</sequence>
<gene>
    <name evidence="5" type="ORF">HHO38_17965</name>
</gene>
<dbReference type="PROSITE" id="PS50043">
    <property type="entry name" value="HTH_LUXR_2"/>
    <property type="match status" value="1"/>
</dbReference>
<dbReference type="Gene3D" id="1.10.10.10">
    <property type="entry name" value="Winged helix-like DNA-binding domain superfamily/Winged helix DNA-binding domain"/>
    <property type="match status" value="1"/>
</dbReference>
<dbReference type="EMBL" id="CP051672">
    <property type="protein sequence ID" value="QJE30056.1"/>
    <property type="molecule type" value="Genomic_DNA"/>
</dbReference>
<dbReference type="AlphaFoldDB" id="A0A7L5EFG5"/>
<accession>A0A7L5EFG5</accession>
<dbReference type="PANTHER" id="PTHR44688:SF16">
    <property type="entry name" value="DNA-BINDING TRANSCRIPTIONAL ACTIVATOR DEVR_DOSR"/>
    <property type="match status" value="1"/>
</dbReference>
<dbReference type="SUPFAM" id="SSF46894">
    <property type="entry name" value="C-terminal effector domain of the bipartite response regulators"/>
    <property type="match status" value="1"/>
</dbReference>
<dbReference type="PRINTS" id="PR00038">
    <property type="entry name" value="HTHLUXR"/>
</dbReference>
<evidence type="ECO:0000313" key="5">
    <source>
        <dbReference type="EMBL" id="QJE30056.1"/>
    </source>
</evidence>
<evidence type="ECO:0000256" key="1">
    <source>
        <dbReference type="ARBA" id="ARBA00023015"/>
    </source>
</evidence>
<dbReference type="Pfam" id="PF00196">
    <property type="entry name" value="GerE"/>
    <property type="match status" value="1"/>
</dbReference>
<keyword evidence="2" id="KW-0238">DNA-binding</keyword>